<dbReference type="SMART" id="SM00450">
    <property type="entry name" value="RHOD"/>
    <property type="match status" value="1"/>
</dbReference>
<name>A0A3P3VRI3_9GAMM</name>
<dbReference type="SUPFAM" id="SSF52821">
    <property type="entry name" value="Rhodanese/Cell cycle control phosphatase"/>
    <property type="match status" value="1"/>
</dbReference>
<accession>A0A3P3VRI3</accession>
<gene>
    <name evidence="4" type="primary">mnmH</name>
    <name evidence="2" type="synonym">selU</name>
    <name evidence="4" type="ORF">D0544_04090</name>
</gene>
<dbReference type="HAMAP" id="MF_01622">
    <property type="entry name" value="tRNA_sel_U_synth"/>
    <property type="match status" value="1"/>
</dbReference>
<reference evidence="4 5" key="2">
    <citation type="submission" date="2018-12" db="EMBL/GenBank/DDBJ databases">
        <title>Simiduia agarivorans gen. nov., sp. nov., a marine, agarolytic bacterium isolated from shallow coastal water from Keelung, Taiwan.</title>
        <authorList>
            <person name="Shieh W.Y."/>
        </authorList>
    </citation>
    <scope>NUCLEOTIDE SEQUENCE [LARGE SCALE GENOMIC DNA]</scope>
    <source>
        <strain evidence="4 5">GTF-13</strain>
    </source>
</reference>
<evidence type="ECO:0000313" key="4">
    <source>
        <dbReference type="EMBL" id="RRJ84296.1"/>
    </source>
</evidence>
<organism evidence="4 5">
    <name type="scientific">Aestuariirhabdus litorea</name>
    <dbReference type="NCBI Taxonomy" id="2528527"/>
    <lineage>
        <taxon>Bacteria</taxon>
        <taxon>Pseudomonadati</taxon>
        <taxon>Pseudomonadota</taxon>
        <taxon>Gammaproteobacteria</taxon>
        <taxon>Oceanospirillales</taxon>
        <taxon>Aestuariirhabdaceae</taxon>
        <taxon>Aestuariirhabdus</taxon>
    </lineage>
</organism>
<dbReference type="InterPro" id="IPR017582">
    <property type="entry name" value="SelU"/>
</dbReference>
<reference evidence="4 5" key="1">
    <citation type="submission" date="2018-08" db="EMBL/GenBank/DDBJ databases">
        <authorList>
            <person name="Khan S.A."/>
        </authorList>
    </citation>
    <scope>NUCLEOTIDE SEQUENCE [LARGE SCALE GENOMIC DNA]</scope>
    <source>
        <strain evidence="4 5">GTF-13</strain>
    </source>
</reference>
<dbReference type="PANTHER" id="PTHR30401:SF0">
    <property type="entry name" value="TRNA 2-SELENOURIDINE SYNTHASE"/>
    <property type="match status" value="1"/>
</dbReference>
<dbReference type="EMBL" id="QWEZ01000001">
    <property type="protein sequence ID" value="RRJ84296.1"/>
    <property type="molecule type" value="Genomic_DNA"/>
</dbReference>
<dbReference type="PROSITE" id="PS50206">
    <property type="entry name" value="RHODANESE_3"/>
    <property type="match status" value="1"/>
</dbReference>
<dbReference type="Proteomes" id="UP000280792">
    <property type="component" value="Unassembled WGS sequence"/>
</dbReference>
<keyword evidence="2" id="KW-0808">Transferase</keyword>
<dbReference type="InterPro" id="IPR001763">
    <property type="entry name" value="Rhodanese-like_dom"/>
</dbReference>
<comment type="similarity">
    <text evidence="2">Belongs to the SelU family.</text>
</comment>
<evidence type="ECO:0000313" key="5">
    <source>
        <dbReference type="Proteomes" id="UP000280792"/>
    </source>
</evidence>
<dbReference type="NCBIfam" id="TIGR03167">
    <property type="entry name" value="tRNA_sel_U_synt"/>
    <property type="match status" value="1"/>
</dbReference>
<keyword evidence="1 2" id="KW-0711">Selenium</keyword>
<comment type="catalytic activity">
    <reaction evidence="2">
        <text>5-methylaminomethyl-2-thiouridine(34) in tRNA + selenophosphate + (2E)-geranyl diphosphate + H2O + H(+) = 5-methylaminomethyl-2-selenouridine(34) in tRNA + (2E)-thiogeraniol + phosphate + diphosphate</text>
        <dbReference type="Rhea" id="RHEA:42716"/>
        <dbReference type="Rhea" id="RHEA-COMP:10195"/>
        <dbReference type="Rhea" id="RHEA-COMP:10196"/>
        <dbReference type="ChEBI" id="CHEBI:15377"/>
        <dbReference type="ChEBI" id="CHEBI:15378"/>
        <dbReference type="ChEBI" id="CHEBI:16144"/>
        <dbReference type="ChEBI" id="CHEBI:33019"/>
        <dbReference type="ChEBI" id="CHEBI:43474"/>
        <dbReference type="ChEBI" id="CHEBI:58057"/>
        <dbReference type="ChEBI" id="CHEBI:74455"/>
        <dbReference type="ChEBI" id="CHEBI:82743"/>
        <dbReference type="ChEBI" id="CHEBI:143703"/>
        <dbReference type="EC" id="2.9.1.3"/>
    </reaction>
</comment>
<dbReference type="AlphaFoldDB" id="A0A3P3VRI3"/>
<dbReference type="InterPro" id="IPR058840">
    <property type="entry name" value="AAA_SelU"/>
</dbReference>
<dbReference type="RefSeq" id="WP_125014724.1">
    <property type="nucleotide sequence ID" value="NZ_QWEZ01000001.1"/>
</dbReference>
<dbReference type="EC" id="2.9.1.3" evidence="2"/>
<evidence type="ECO:0000256" key="1">
    <source>
        <dbReference type="ARBA" id="ARBA00023266"/>
    </source>
</evidence>
<dbReference type="NCBIfam" id="NF008750">
    <property type="entry name" value="PRK11784.1-2"/>
    <property type="match status" value="1"/>
</dbReference>
<dbReference type="Gene3D" id="3.40.250.10">
    <property type="entry name" value="Rhodanese-like domain"/>
    <property type="match status" value="1"/>
</dbReference>
<feature type="domain" description="Rhodanese" evidence="3">
    <location>
        <begin position="16"/>
        <end position="139"/>
    </location>
</feature>
<dbReference type="InterPro" id="IPR036873">
    <property type="entry name" value="Rhodanese-like_dom_sf"/>
</dbReference>
<dbReference type="Pfam" id="PF26341">
    <property type="entry name" value="AAA_SelU"/>
    <property type="match status" value="1"/>
</dbReference>
<dbReference type="GO" id="GO:0002098">
    <property type="term" value="P:tRNA wobble uridine modification"/>
    <property type="evidence" value="ECO:0007669"/>
    <property type="project" value="UniProtKB-UniRule"/>
</dbReference>
<dbReference type="GO" id="GO:0016765">
    <property type="term" value="F:transferase activity, transferring alkyl or aryl (other than methyl) groups"/>
    <property type="evidence" value="ECO:0007669"/>
    <property type="project" value="UniProtKB-UniRule"/>
</dbReference>
<comment type="caution">
    <text evidence="4">The sequence shown here is derived from an EMBL/GenBank/DDBJ whole genome shotgun (WGS) entry which is preliminary data.</text>
</comment>
<comment type="catalytic activity">
    <reaction evidence="2">
        <text>5-methylaminomethyl-S-(2E)-geranyl-thiouridine(34) in tRNA + selenophosphate + H(+) = 5-methylaminomethyl-2-(Se-phospho)selenouridine(34) in tRNA + (2E)-thiogeraniol</text>
        <dbReference type="Rhea" id="RHEA:60172"/>
        <dbReference type="Rhea" id="RHEA-COMP:14654"/>
        <dbReference type="Rhea" id="RHEA-COMP:15523"/>
        <dbReference type="ChEBI" id="CHEBI:15378"/>
        <dbReference type="ChEBI" id="CHEBI:16144"/>
        <dbReference type="ChEBI" id="CHEBI:140632"/>
        <dbReference type="ChEBI" id="CHEBI:143702"/>
        <dbReference type="ChEBI" id="CHEBI:143703"/>
    </reaction>
</comment>
<protein>
    <recommendedName>
        <fullName evidence="2">tRNA 2-selenouridine synthase</fullName>
        <ecNumber evidence="2">2.9.1.3</ecNumber>
    </recommendedName>
</protein>
<comment type="catalytic activity">
    <reaction evidence="2">
        <text>5-methylaminomethyl-2-(Se-phospho)selenouridine(34) in tRNA + H2O = 5-methylaminomethyl-2-selenouridine(34) in tRNA + phosphate</text>
        <dbReference type="Rhea" id="RHEA:60176"/>
        <dbReference type="Rhea" id="RHEA-COMP:10196"/>
        <dbReference type="Rhea" id="RHEA-COMP:15523"/>
        <dbReference type="ChEBI" id="CHEBI:15377"/>
        <dbReference type="ChEBI" id="CHEBI:43474"/>
        <dbReference type="ChEBI" id="CHEBI:82743"/>
        <dbReference type="ChEBI" id="CHEBI:143702"/>
    </reaction>
</comment>
<comment type="catalytic activity">
    <reaction evidence="2">
        <text>5-methylaminomethyl-2-thiouridine(34) in tRNA + (2E)-geranyl diphosphate = 5-methylaminomethyl-S-(2E)-geranyl-thiouridine(34) in tRNA + diphosphate</text>
        <dbReference type="Rhea" id="RHEA:14085"/>
        <dbReference type="Rhea" id="RHEA-COMP:10195"/>
        <dbReference type="Rhea" id="RHEA-COMP:14654"/>
        <dbReference type="ChEBI" id="CHEBI:33019"/>
        <dbReference type="ChEBI" id="CHEBI:58057"/>
        <dbReference type="ChEBI" id="CHEBI:74455"/>
        <dbReference type="ChEBI" id="CHEBI:140632"/>
    </reaction>
</comment>
<dbReference type="PANTHER" id="PTHR30401">
    <property type="entry name" value="TRNA 2-SELENOURIDINE SYNTHASE"/>
    <property type="match status" value="1"/>
</dbReference>
<evidence type="ECO:0000256" key="2">
    <source>
        <dbReference type="HAMAP-Rule" id="MF_01622"/>
    </source>
</evidence>
<keyword evidence="5" id="KW-1185">Reference proteome</keyword>
<comment type="function">
    <text evidence="2">Involved in the post-transcriptional modification of the uridine at the wobble position (U34) of tRNA(Lys), tRNA(Glu) and tRNA(Gln). Catalyzes the conversion of 2-thiouridine (S2U-RNA) to 2-selenouridine (Se2U-RNA). Acts in a two-step process involving geranylation of 2-thiouridine (S2U) to S-geranyl-2-thiouridine (geS2U) and subsequent selenation of the latter derivative to 2-selenouridine (Se2U) in the tRNA chain.</text>
</comment>
<proteinExistence type="inferred from homology"/>
<dbReference type="GO" id="GO:0043828">
    <property type="term" value="F:tRNA 2-selenouridine synthase activity"/>
    <property type="evidence" value="ECO:0007669"/>
    <property type="project" value="UniProtKB-EC"/>
</dbReference>
<sequence length="370" mass="41525">MSKRPNIDIDHYLNLFLEDIPLMDVRAPVEFDKGAFPTSQNLPLLDDRQRELIGTRYKNAGQDAAIALGNEMATADIKAARVARWQAFAAAHPEGVLYCFRGGLRSKISQQWLAEAGIEMPFVEGGYKALRRFLIDSIDEVIASARFMVVGGLTGTGKTPLLAELDNSVDLEGLANHKGSSFGKQIGGQPTQINFENALAVRLLKLRAAGHSLMVLEDESRMVGRCGLPPALQEAMAQAPVVVIEAGLEERIERLQREYVEDMLTAYRSHLGEEEGYLAFSNYLLDAIEGIRRRLGGERYQQIRDALQQALQHRQLESVAGVYRDAIAQVLEQYYDPMYQYQLDQKKERIRFRGSYSEVVSYLRNLGVEQ</sequence>
<dbReference type="NCBIfam" id="NF008751">
    <property type="entry name" value="PRK11784.1-3"/>
    <property type="match status" value="1"/>
</dbReference>
<evidence type="ECO:0000259" key="3">
    <source>
        <dbReference type="PROSITE" id="PS50206"/>
    </source>
</evidence>
<comment type="subunit">
    <text evidence="2">Monomer.</text>
</comment>
<feature type="active site" description="S-selanylcysteine intermediate" evidence="2">
    <location>
        <position position="99"/>
    </location>
</feature>